<dbReference type="PRINTS" id="PR00038">
    <property type="entry name" value="HTHLUXR"/>
</dbReference>
<accession>A0AAV5GBP0</accession>
<dbReference type="InterPro" id="IPR039420">
    <property type="entry name" value="WalR-like"/>
</dbReference>
<feature type="modified residue" description="4-aspartylphosphate" evidence="3">
    <location>
        <position position="61"/>
    </location>
</feature>
<dbReference type="Proteomes" id="UP001054925">
    <property type="component" value="Unassembled WGS sequence"/>
</dbReference>
<dbReference type="Gene3D" id="3.40.50.2300">
    <property type="match status" value="1"/>
</dbReference>
<dbReference type="Pfam" id="PF00072">
    <property type="entry name" value="Response_reg"/>
    <property type="match status" value="1"/>
</dbReference>
<dbReference type="GO" id="GO:0006355">
    <property type="term" value="P:regulation of DNA-templated transcription"/>
    <property type="evidence" value="ECO:0007669"/>
    <property type="project" value="InterPro"/>
</dbReference>
<feature type="domain" description="Response regulatory" evidence="5">
    <location>
        <begin position="10"/>
        <end position="126"/>
    </location>
</feature>
<keyword evidence="2 6" id="KW-0238">DNA-binding</keyword>
<dbReference type="PROSITE" id="PS50043">
    <property type="entry name" value="HTH_LUXR_2"/>
    <property type="match status" value="1"/>
</dbReference>
<reference evidence="6" key="1">
    <citation type="submission" date="2021-12" db="EMBL/GenBank/DDBJ databases">
        <title>Draft genome sequence of Corynebacterium ammoniagenes strain T-723.</title>
        <authorList>
            <person name="Matsuzawa M."/>
            <person name="Hiratani M."/>
            <person name="Abe I."/>
            <person name="Tsuji Y."/>
            <person name="Nakamura J."/>
        </authorList>
    </citation>
    <scope>NUCLEOTIDE SEQUENCE</scope>
    <source>
        <strain evidence="6">T-723</strain>
    </source>
</reference>
<dbReference type="SMART" id="SM00448">
    <property type="entry name" value="REC"/>
    <property type="match status" value="1"/>
</dbReference>
<dbReference type="InterPro" id="IPR000792">
    <property type="entry name" value="Tscrpt_reg_LuxR_C"/>
</dbReference>
<dbReference type="CDD" id="cd17535">
    <property type="entry name" value="REC_NarL-like"/>
    <property type="match status" value="1"/>
</dbReference>
<dbReference type="SUPFAM" id="SSF52172">
    <property type="entry name" value="CheY-like"/>
    <property type="match status" value="1"/>
</dbReference>
<dbReference type="InterPro" id="IPR058245">
    <property type="entry name" value="NreC/VraR/RcsB-like_REC"/>
</dbReference>
<proteinExistence type="predicted"/>
<evidence type="ECO:0000259" key="5">
    <source>
        <dbReference type="PROSITE" id="PS50110"/>
    </source>
</evidence>
<evidence type="ECO:0000313" key="6">
    <source>
        <dbReference type="EMBL" id="GJN43690.1"/>
    </source>
</evidence>
<organism evidence="6 7">
    <name type="scientific">Corynebacterium ammoniagenes</name>
    <name type="common">Brevibacterium ammoniagenes</name>
    <dbReference type="NCBI Taxonomy" id="1697"/>
    <lineage>
        <taxon>Bacteria</taxon>
        <taxon>Bacillati</taxon>
        <taxon>Actinomycetota</taxon>
        <taxon>Actinomycetes</taxon>
        <taxon>Mycobacteriales</taxon>
        <taxon>Corynebacteriaceae</taxon>
        <taxon>Corynebacterium</taxon>
    </lineage>
</organism>
<evidence type="ECO:0000259" key="4">
    <source>
        <dbReference type="PROSITE" id="PS50043"/>
    </source>
</evidence>
<evidence type="ECO:0000256" key="1">
    <source>
        <dbReference type="ARBA" id="ARBA00022553"/>
    </source>
</evidence>
<name>A0AAV5GBP0_CORAM</name>
<dbReference type="GO" id="GO:0000160">
    <property type="term" value="P:phosphorelay signal transduction system"/>
    <property type="evidence" value="ECO:0007669"/>
    <property type="project" value="InterPro"/>
</dbReference>
<dbReference type="SMART" id="SM00421">
    <property type="entry name" value="HTH_LUXR"/>
    <property type="match status" value="1"/>
</dbReference>
<dbReference type="InterPro" id="IPR011006">
    <property type="entry name" value="CheY-like_superfamily"/>
</dbReference>
<feature type="domain" description="HTH luxR-type" evidence="4">
    <location>
        <begin position="158"/>
        <end position="223"/>
    </location>
</feature>
<keyword evidence="1 3" id="KW-0597">Phosphoprotein</keyword>
<dbReference type="PANTHER" id="PTHR43214">
    <property type="entry name" value="TWO-COMPONENT RESPONSE REGULATOR"/>
    <property type="match status" value="1"/>
</dbReference>
<dbReference type="SUPFAM" id="SSF46894">
    <property type="entry name" value="C-terminal effector domain of the bipartite response regulators"/>
    <property type="match status" value="1"/>
</dbReference>
<dbReference type="AlphaFoldDB" id="A0AAV5GBP0"/>
<evidence type="ECO:0000313" key="7">
    <source>
        <dbReference type="Proteomes" id="UP001054925"/>
    </source>
</evidence>
<dbReference type="RefSeq" id="WP_003846611.1">
    <property type="nucleotide sequence ID" value="NZ_BQKK01000006.1"/>
</dbReference>
<dbReference type="Pfam" id="PF00196">
    <property type="entry name" value="GerE"/>
    <property type="match status" value="1"/>
</dbReference>
<dbReference type="CDD" id="cd06170">
    <property type="entry name" value="LuxR_C_like"/>
    <property type="match status" value="1"/>
</dbReference>
<gene>
    <name evidence="6" type="ORF">CAT723_21690</name>
</gene>
<protein>
    <submittedName>
        <fullName evidence="6">DNA-binding response regulator</fullName>
    </submittedName>
</protein>
<evidence type="ECO:0000256" key="3">
    <source>
        <dbReference type="PROSITE-ProRule" id="PRU00169"/>
    </source>
</evidence>
<dbReference type="InterPro" id="IPR016032">
    <property type="entry name" value="Sig_transdc_resp-reg_C-effctor"/>
</dbReference>
<evidence type="ECO:0000256" key="2">
    <source>
        <dbReference type="ARBA" id="ARBA00023125"/>
    </source>
</evidence>
<comment type="caution">
    <text evidence="6">The sequence shown here is derived from an EMBL/GenBank/DDBJ whole genome shotgun (WGS) entry which is preliminary data.</text>
</comment>
<dbReference type="GO" id="GO:0003677">
    <property type="term" value="F:DNA binding"/>
    <property type="evidence" value="ECO:0007669"/>
    <property type="project" value="UniProtKB-KW"/>
</dbReference>
<sequence length="227" mass="24560">MSTKSSSTIWVMVVDDDPTVLSSLRTYFSSTRDIRVLAEARNGVDALEQLRHVDVDIVLADIHMPEMDGVTLLHEIRALDNPPFFVAITALDTDETMLEVLAGGGAGYIVKSSRPQTIIAAIRDAVAGGTTVSPHALKRLVGHLPGDKLPAQRDSRDSVLTESRITKTEKKVLKHLCDGKSNAEISEALNLSESTVKKQVSNLIGEFGVNSRLQLAVSVIRSGYLDA</sequence>
<dbReference type="PANTHER" id="PTHR43214:SF43">
    <property type="entry name" value="TWO-COMPONENT RESPONSE REGULATOR"/>
    <property type="match status" value="1"/>
</dbReference>
<dbReference type="InterPro" id="IPR001789">
    <property type="entry name" value="Sig_transdc_resp-reg_receiver"/>
</dbReference>
<dbReference type="PROSITE" id="PS50110">
    <property type="entry name" value="RESPONSE_REGULATORY"/>
    <property type="match status" value="1"/>
</dbReference>
<dbReference type="EMBL" id="BQKK01000006">
    <property type="protein sequence ID" value="GJN43690.1"/>
    <property type="molecule type" value="Genomic_DNA"/>
</dbReference>